<dbReference type="AlphaFoldDB" id="A0A135SIM9"/>
<evidence type="ECO:0000256" key="1">
    <source>
        <dbReference type="SAM" id="MobiDB-lite"/>
    </source>
</evidence>
<gene>
    <name evidence="2" type="ORF">CSAL01_02850</name>
</gene>
<evidence type="ECO:0008006" key="4">
    <source>
        <dbReference type="Google" id="ProtNLM"/>
    </source>
</evidence>
<dbReference type="Proteomes" id="UP000070121">
    <property type="component" value="Unassembled WGS sequence"/>
</dbReference>
<keyword evidence="3" id="KW-1185">Reference proteome</keyword>
<protein>
    <recommendedName>
        <fullName evidence="4">Heterokaryon incompatibility domain-containing protein</fullName>
    </recommendedName>
</protein>
<organism evidence="2 3">
    <name type="scientific">Colletotrichum salicis</name>
    <dbReference type="NCBI Taxonomy" id="1209931"/>
    <lineage>
        <taxon>Eukaryota</taxon>
        <taxon>Fungi</taxon>
        <taxon>Dikarya</taxon>
        <taxon>Ascomycota</taxon>
        <taxon>Pezizomycotina</taxon>
        <taxon>Sordariomycetes</taxon>
        <taxon>Hypocreomycetidae</taxon>
        <taxon>Glomerellales</taxon>
        <taxon>Glomerellaceae</taxon>
        <taxon>Colletotrichum</taxon>
        <taxon>Colletotrichum acutatum species complex</taxon>
    </lineage>
</organism>
<name>A0A135SIM9_9PEZI</name>
<comment type="caution">
    <text evidence="2">The sequence shown here is derived from an EMBL/GenBank/DDBJ whole genome shotgun (WGS) entry which is preliminary data.</text>
</comment>
<dbReference type="EMBL" id="JFFI01002384">
    <property type="protein sequence ID" value="KXH35627.1"/>
    <property type="molecule type" value="Genomic_DNA"/>
</dbReference>
<sequence length="327" mass="36675">MGDFYAGSIMTIAASYALDSEGGCFPGDDDSMEVVANDEDPGKGETTNLERTSGANTDPIVRIFAYKEEDLNDPSQPSYSTMIRFQSLDPSEIPRHAHLSTRGWALQERILSRRSIHCLKSEVHWQCQYSYQTQATQTFDVPHFTATFTIASDRLQAFAGISNHYTDLTSNKPILGVCPGNLARDLAWTRDGLQKGPGVPGAPSWTWFSCHAPIMIDDWGFKLHRRFKVSNNVDLVSFGIEWEGIQMTSQIQSCHLIIHDVLKRISVRTPPEAMIYNPPYMLIDDEETDFSKGPIPWTCSGRFDDPDHPTDSRLPYTHLLAPQDKGS</sequence>
<dbReference type="PANTHER" id="PTHR33112">
    <property type="entry name" value="DOMAIN PROTEIN, PUTATIVE-RELATED"/>
    <property type="match status" value="1"/>
</dbReference>
<dbReference type="OrthoDB" id="5347061at2759"/>
<feature type="region of interest" description="Disordered" evidence="1">
    <location>
        <begin position="301"/>
        <end position="327"/>
    </location>
</feature>
<reference evidence="2 3" key="1">
    <citation type="submission" date="2014-02" db="EMBL/GenBank/DDBJ databases">
        <title>The genome sequence of Colletotrichum salicis CBS 607.94.</title>
        <authorList>
            <person name="Baroncelli R."/>
            <person name="Thon M.R."/>
        </authorList>
    </citation>
    <scope>NUCLEOTIDE SEQUENCE [LARGE SCALE GENOMIC DNA]</scope>
    <source>
        <strain evidence="2 3">CBS 607.94</strain>
    </source>
</reference>
<evidence type="ECO:0000313" key="3">
    <source>
        <dbReference type="Proteomes" id="UP000070121"/>
    </source>
</evidence>
<evidence type="ECO:0000313" key="2">
    <source>
        <dbReference type="EMBL" id="KXH35627.1"/>
    </source>
</evidence>
<accession>A0A135SIM9</accession>
<proteinExistence type="predicted"/>
<dbReference type="PANTHER" id="PTHR33112:SF10">
    <property type="entry name" value="TOL"/>
    <property type="match status" value="1"/>
</dbReference>
<feature type="compositionally biased region" description="Basic and acidic residues" evidence="1">
    <location>
        <begin position="302"/>
        <end position="311"/>
    </location>
</feature>